<protein>
    <submittedName>
        <fullName evidence="3">UDP-2-acetamido-2,6-beta-L-arabino-hexul-4-ose reductase</fullName>
        <ecNumber evidence="3">1.1.1.367</ecNumber>
    </submittedName>
</protein>
<dbReference type="PANTHER" id="PTHR43245:SF55">
    <property type="entry name" value="NAD(P)-BINDING DOMAIN-CONTAINING PROTEIN"/>
    <property type="match status" value="1"/>
</dbReference>
<keyword evidence="3" id="KW-0560">Oxidoreductase</keyword>
<dbReference type="Gene3D" id="2.60.120.10">
    <property type="entry name" value="Jelly Rolls"/>
    <property type="match status" value="1"/>
</dbReference>
<dbReference type="Gene3D" id="3.40.50.720">
    <property type="entry name" value="NAD(P)-binding Rossmann-like Domain"/>
    <property type="match status" value="1"/>
</dbReference>
<dbReference type="PANTHER" id="PTHR43245">
    <property type="entry name" value="BIFUNCTIONAL POLYMYXIN RESISTANCE PROTEIN ARNA"/>
    <property type="match status" value="1"/>
</dbReference>
<dbReference type="InterPro" id="IPR014710">
    <property type="entry name" value="RmlC-like_jellyroll"/>
</dbReference>
<feature type="domain" description="Capsular polysaccharide assembling protein CapF C-terminal" evidence="2">
    <location>
        <begin position="257"/>
        <end position="366"/>
    </location>
</feature>
<comment type="caution">
    <text evidence="3">The sequence shown here is derived from an EMBL/GenBank/DDBJ whole genome shotgun (WGS) entry which is preliminary data.</text>
</comment>
<evidence type="ECO:0000313" key="3">
    <source>
        <dbReference type="EMBL" id="MPM26413.1"/>
    </source>
</evidence>
<evidence type="ECO:0000259" key="2">
    <source>
        <dbReference type="Pfam" id="PF14667"/>
    </source>
</evidence>
<dbReference type="InterPro" id="IPR050177">
    <property type="entry name" value="Lipid_A_modif_metabolic_enz"/>
</dbReference>
<dbReference type="InterPro" id="IPR011051">
    <property type="entry name" value="RmlC_Cupin_sf"/>
</dbReference>
<accession>A0A644YIU7</accession>
<sequence length="370" mass="41939">MKILVTGAKGFIGKNLIAEMRNRNYMEIMEYDVDCTEDVLGEYCRDADFIYHLAGVNRPKEACEFMTGNYYFTATLLGKLREFNNKCPIVLTSSTQADLSNPYGESKKAGEDLLFSFGQECGNTVFVYRLPNVFGKWCRPDYNSVIATFCHNIANQLPIKINDPEVLLNMVYIDDVISELIDAIDGMPHINAEGYCYVPTCYSIRLGDAAKLIKGFACTRQNNMIPDMSDGFTKKLYSTYLSYLPPEKLSVFLKMNADIRGSFTEIIQTVDRGQISLNIVKPGITKGNHWHQSKTEKFIVVSGKACIQFREVNSKEIFEYHVSGDKIAVVDIPPGYTHNLTNEGELDLITIIWSNETFDPEYPDTYYLEV</sequence>
<reference evidence="3" key="1">
    <citation type="submission" date="2019-08" db="EMBL/GenBank/DDBJ databases">
        <authorList>
            <person name="Kucharzyk K."/>
            <person name="Murdoch R.W."/>
            <person name="Higgins S."/>
            <person name="Loffler F."/>
        </authorList>
    </citation>
    <scope>NUCLEOTIDE SEQUENCE</scope>
</reference>
<dbReference type="Pfam" id="PF01370">
    <property type="entry name" value="Epimerase"/>
    <property type="match status" value="1"/>
</dbReference>
<dbReference type="Pfam" id="PF14667">
    <property type="entry name" value="Polysacc_synt_C"/>
    <property type="match status" value="1"/>
</dbReference>
<dbReference type="SUPFAM" id="SSF51735">
    <property type="entry name" value="NAD(P)-binding Rossmann-fold domains"/>
    <property type="match status" value="1"/>
</dbReference>
<dbReference type="CDD" id="cd05261">
    <property type="entry name" value="CAPF_like_SDR_e"/>
    <property type="match status" value="1"/>
</dbReference>
<dbReference type="InterPro" id="IPR036291">
    <property type="entry name" value="NAD(P)-bd_dom_sf"/>
</dbReference>
<name>A0A644YIU7_9ZZZZ</name>
<organism evidence="3">
    <name type="scientific">bioreactor metagenome</name>
    <dbReference type="NCBI Taxonomy" id="1076179"/>
    <lineage>
        <taxon>unclassified sequences</taxon>
        <taxon>metagenomes</taxon>
        <taxon>ecological metagenomes</taxon>
    </lineage>
</organism>
<dbReference type="AlphaFoldDB" id="A0A644YIU7"/>
<feature type="domain" description="NAD-dependent epimerase/dehydratase" evidence="1">
    <location>
        <begin position="3"/>
        <end position="178"/>
    </location>
</feature>
<dbReference type="InterPro" id="IPR029303">
    <property type="entry name" value="CapF_C"/>
</dbReference>
<proteinExistence type="predicted"/>
<dbReference type="EC" id="1.1.1.367" evidence="3"/>
<dbReference type="EMBL" id="VSSQ01004728">
    <property type="protein sequence ID" value="MPM26413.1"/>
    <property type="molecule type" value="Genomic_DNA"/>
</dbReference>
<gene>
    <name evidence="3" type="primary">wbjC_11</name>
    <name evidence="3" type="ORF">SDC9_72914</name>
</gene>
<dbReference type="SUPFAM" id="SSF51182">
    <property type="entry name" value="RmlC-like cupins"/>
    <property type="match status" value="1"/>
</dbReference>
<dbReference type="InterPro" id="IPR001509">
    <property type="entry name" value="Epimerase_deHydtase"/>
</dbReference>
<dbReference type="GO" id="GO:0016491">
    <property type="term" value="F:oxidoreductase activity"/>
    <property type="evidence" value="ECO:0007669"/>
    <property type="project" value="UniProtKB-KW"/>
</dbReference>
<evidence type="ECO:0000259" key="1">
    <source>
        <dbReference type="Pfam" id="PF01370"/>
    </source>
</evidence>
<dbReference type="CDD" id="cd07007">
    <property type="entry name" value="cupin_CapF-like_C"/>
    <property type="match status" value="1"/>
</dbReference>